<protein>
    <submittedName>
        <fullName evidence="3">NDUFA4 mitochondrial complex associated like 2</fullName>
    </submittedName>
</protein>
<gene>
    <name evidence="3" type="primary">NDUFA4L2</name>
</gene>
<evidence type="ECO:0000313" key="4">
    <source>
        <dbReference type="Proteomes" id="UP000001646"/>
    </source>
</evidence>
<dbReference type="GO" id="GO:0045277">
    <property type="term" value="C:respiratory chain complex IV"/>
    <property type="evidence" value="ECO:0000318"/>
    <property type="project" value="GO_Central"/>
</dbReference>
<dbReference type="Pfam" id="PF06522">
    <property type="entry name" value="B12D"/>
    <property type="match status" value="1"/>
</dbReference>
<dbReference type="InterPro" id="IPR010530">
    <property type="entry name" value="B12D"/>
</dbReference>
<keyword evidence="4" id="KW-1185">Reference proteome</keyword>
<dbReference type="Ensembl" id="ENSACAT00000042752.1">
    <property type="protein sequence ID" value="ENSACAP00000036434.1"/>
    <property type="gene ID" value="ENSACAG00000040137.1"/>
</dbReference>
<feature type="region of interest" description="Disordered" evidence="1">
    <location>
        <begin position="1"/>
        <end position="60"/>
    </location>
</feature>
<accession>A0A803TMJ4</accession>
<reference evidence="3" key="3">
    <citation type="submission" date="2025-09" db="UniProtKB">
        <authorList>
            <consortium name="Ensembl"/>
        </authorList>
    </citation>
    <scope>IDENTIFICATION</scope>
</reference>
<dbReference type="InParanoid" id="A0A803TMJ4"/>
<feature type="compositionally biased region" description="Low complexity" evidence="1">
    <location>
        <begin position="35"/>
        <end position="54"/>
    </location>
</feature>
<dbReference type="PANTHER" id="PTHR14256:SF5">
    <property type="entry name" value="NADH DEHYDROGENASE [UBIQUINONE] 1 ALPHA SUBCOMPLEX SUBUNIT 4-LIKE 2"/>
    <property type="match status" value="1"/>
</dbReference>
<feature type="compositionally biased region" description="Basic and acidic residues" evidence="1">
    <location>
        <begin position="1"/>
        <end position="12"/>
    </location>
</feature>
<evidence type="ECO:0000256" key="2">
    <source>
        <dbReference type="SAM" id="Phobius"/>
    </source>
</evidence>
<keyword evidence="2" id="KW-0812">Transmembrane</keyword>
<keyword evidence="2" id="KW-0472">Membrane</keyword>
<evidence type="ECO:0000313" key="3">
    <source>
        <dbReference type="Ensembl" id="ENSACAP00000036434.1"/>
    </source>
</evidence>
<dbReference type="GeneTree" id="ENSGT00940000161040"/>
<feature type="transmembrane region" description="Helical" evidence="2">
    <location>
        <begin position="66"/>
        <end position="89"/>
    </location>
</feature>
<reference evidence="3" key="2">
    <citation type="submission" date="2025-08" db="UniProtKB">
        <authorList>
            <consortium name="Ensembl"/>
        </authorList>
    </citation>
    <scope>IDENTIFICATION</scope>
</reference>
<name>A0A803TMJ4_ANOCA</name>
<proteinExistence type="predicted"/>
<sequence>SLSRDGSTERQYSHLPVAPPSWGRPRAITPPPTSFPFGPGLREGPGRPQQQGQLNHGPLSGRGAQLIPLIGFIGLGLGSAALYLLRLAIYSPDVSWDRKNNPEPWNKLSPNDQYKFMAVSTDYKALKKDRPDF</sequence>
<reference evidence="3" key="1">
    <citation type="submission" date="2009-12" db="EMBL/GenBank/DDBJ databases">
        <title>The Genome Sequence of Anolis carolinensis (Green Anole Lizard).</title>
        <authorList>
            <consortium name="The Genome Sequencing Platform"/>
            <person name="Di Palma F."/>
            <person name="Alfoldi J."/>
            <person name="Heiman D."/>
            <person name="Young S."/>
            <person name="Grabherr M."/>
            <person name="Johnson J."/>
            <person name="Lander E.S."/>
            <person name="Lindblad-Toh K."/>
        </authorList>
    </citation>
    <scope>NUCLEOTIDE SEQUENCE [LARGE SCALE GENOMIC DNA]</scope>
    <source>
        <strain evidence="3">JBL SC #1</strain>
    </source>
</reference>
<dbReference type="PANTHER" id="PTHR14256">
    <property type="entry name" value="NADH-UBIQUINONE OXIDOREDUCTASE MLRQ SUBUNIT"/>
    <property type="match status" value="1"/>
</dbReference>
<dbReference type="AlphaFoldDB" id="A0A803TMJ4"/>
<organism evidence="3 4">
    <name type="scientific">Anolis carolinensis</name>
    <name type="common">Green anole</name>
    <name type="synonym">American chameleon</name>
    <dbReference type="NCBI Taxonomy" id="28377"/>
    <lineage>
        <taxon>Eukaryota</taxon>
        <taxon>Metazoa</taxon>
        <taxon>Chordata</taxon>
        <taxon>Craniata</taxon>
        <taxon>Vertebrata</taxon>
        <taxon>Euteleostomi</taxon>
        <taxon>Lepidosauria</taxon>
        <taxon>Squamata</taxon>
        <taxon>Bifurcata</taxon>
        <taxon>Unidentata</taxon>
        <taxon>Episquamata</taxon>
        <taxon>Toxicofera</taxon>
        <taxon>Iguania</taxon>
        <taxon>Dactyloidae</taxon>
        <taxon>Anolis</taxon>
    </lineage>
</organism>
<evidence type="ECO:0000256" key="1">
    <source>
        <dbReference type="SAM" id="MobiDB-lite"/>
    </source>
</evidence>
<dbReference type="Proteomes" id="UP000001646">
    <property type="component" value="Unplaced"/>
</dbReference>
<keyword evidence="2" id="KW-1133">Transmembrane helix</keyword>